<reference evidence="1" key="2">
    <citation type="submission" date="2020-11" db="EMBL/GenBank/DDBJ databases">
        <authorList>
            <person name="McCartney M.A."/>
            <person name="Auch B."/>
            <person name="Kono T."/>
            <person name="Mallez S."/>
            <person name="Becker A."/>
            <person name="Gohl D.M."/>
            <person name="Silverstein K.A.T."/>
            <person name="Koren S."/>
            <person name="Bechman K.B."/>
            <person name="Herman A."/>
            <person name="Abrahante J.E."/>
            <person name="Garbe J."/>
        </authorList>
    </citation>
    <scope>NUCLEOTIDE SEQUENCE</scope>
    <source>
        <strain evidence="1">Duluth1</strain>
        <tissue evidence="1">Whole animal</tissue>
    </source>
</reference>
<comment type="caution">
    <text evidence="1">The sequence shown here is derived from an EMBL/GenBank/DDBJ whole genome shotgun (WGS) entry which is preliminary data.</text>
</comment>
<dbReference type="InterPro" id="IPR001969">
    <property type="entry name" value="Aspartic_peptidase_AS"/>
</dbReference>
<evidence type="ECO:0008006" key="3">
    <source>
        <dbReference type="Google" id="ProtNLM"/>
    </source>
</evidence>
<dbReference type="GO" id="GO:0006508">
    <property type="term" value="P:proteolysis"/>
    <property type="evidence" value="ECO:0007669"/>
    <property type="project" value="InterPro"/>
</dbReference>
<sequence>MDRRLGGKGGEVKKSTFNVTGLFFVTAHIDGSSVSCLIDTGATLSLMSTKTWSLNRGKCTDLKSFDKDIFAACGTPLTIKRQTTVDLRINGKTYPITTVIAYIDGEIMLDLDFSSSISVILTWHQSRYLLMETGVLSKAKELQDARLAIRRRMISI</sequence>
<evidence type="ECO:0000313" key="1">
    <source>
        <dbReference type="EMBL" id="KAH3782797.1"/>
    </source>
</evidence>
<dbReference type="EMBL" id="JAIWYP010000008">
    <property type="protein sequence ID" value="KAH3782797.1"/>
    <property type="molecule type" value="Genomic_DNA"/>
</dbReference>
<reference evidence="1" key="1">
    <citation type="journal article" date="2019" name="bioRxiv">
        <title>The Genome of the Zebra Mussel, Dreissena polymorpha: A Resource for Invasive Species Research.</title>
        <authorList>
            <person name="McCartney M.A."/>
            <person name="Auch B."/>
            <person name="Kono T."/>
            <person name="Mallez S."/>
            <person name="Zhang Y."/>
            <person name="Obille A."/>
            <person name="Becker A."/>
            <person name="Abrahante J.E."/>
            <person name="Garbe J."/>
            <person name="Badalamenti J.P."/>
            <person name="Herman A."/>
            <person name="Mangelson H."/>
            <person name="Liachko I."/>
            <person name="Sullivan S."/>
            <person name="Sone E.D."/>
            <person name="Koren S."/>
            <person name="Silverstein K.A.T."/>
            <person name="Beckman K.B."/>
            <person name="Gohl D.M."/>
        </authorList>
    </citation>
    <scope>NUCLEOTIDE SEQUENCE</scope>
    <source>
        <strain evidence="1">Duluth1</strain>
        <tissue evidence="1">Whole animal</tissue>
    </source>
</reference>
<evidence type="ECO:0000313" key="2">
    <source>
        <dbReference type="Proteomes" id="UP000828390"/>
    </source>
</evidence>
<protein>
    <recommendedName>
        <fullName evidence="3">Peptidase A2 domain-containing protein</fullName>
    </recommendedName>
</protein>
<dbReference type="GO" id="GO:0004190">
    <property type="term" value="F:aspartic-type endopeptidase activity"/>
    <property type="evidence" value="ECO:0007669"/>
    <property type="project" value="InterPro"/>
</dbReference>
<keyword evidence="2" id="KW-1185">Reference proteome</keyword>
<dbReference type="InterPro" id="IPR021109">
    <property type="entry name" value="Peptidase_aspartic_dom_sf"/>
</dbReference>
<gene>
    <name evidence="1" type="ORF">DPMN_160717</name>
</gene>
<dbReference type="PROSITE" id="PS00141">
    <property type="entry name" value="ASP_PROTEASE"/>
    <property type="match status" value="1"/>
</dbReference>
<dbReference type="Gene3D" id="2.40.70.10">
    <property type="entry name" value="Acid Proteases"/>
    <property type="match status" value="1"/>
</dbReference>
<accession>A0A9D4IRY6</accession>
<proteinExistence type="predicted"/>
<organism evidence="1 2">
    <name type="scientific">Dreissena polymorpha</name>
    <name type="common">Zebra mussel</name>
    <name type="synonym">Mytilus polymorpha</name>
    <dbReference type="NCBI Taxonomy" id="45954"/>
    <lineage>
        <taxon>Eukaryota</taxon>
        <taxon>Metazoa</taxon>
        <taxon>Spiralia</taxon>
        <taxon>Lophotrochozoa</taxon>
        <taxon>Mollusca</taxon>
        <taxon>Bivalvia</taxon>
        <taxon>Autobranchia</taxon>
        <taxon>Heteroconchia</taxon>
        <taxon>Euheterodonta</taxon>
        <taxon>Imparidentia</taxon>
        <taxon>Neoheterodontei</taxon>
        <taxon>Myida</taxon>
        <taxon>Dreissenoidea</taxon>
        <taxon>Dreissenidae</taxon>
        <taxon>Dreissena</taxon>
    </lineage>
</organism>
<dbReference type="CDD" id="cd00303">
    <property type="entry name" value="retropepsin_like"/>
    <property type="match status" value="1"/>
</dbReference>
<name>A0A9D4IRY6_DREPO</name>
<dbReference type="Proteomes" id="UP000828390">
    <property type="component" value="Unassembled WGS sequence"/>
</dbReference>
<dbReference type="AlphaFoldDB" id="A0A9D4IRY6"/>
<dbReference type="SUPFAM" id="SSF50630">
    <property type="entry name" value="Acid proteases"/>
    <property type="match status" value="1"/>
</dbReference>